<evidence type="ECO:0000256" key="1">
    <source>
        <dbReference type="SAM" id="MobiDB-lite"/>
    </source>
</evidence>
<feature type="region of interest" description="Disordered" evidence="1">
    <location>
        <begin position="378"/>
        <end position="404"/>
    </location>
</feature>
<accession>A0ABN1ZI86</accession>
<dbReference type="EMBL" id="BAAAQD010000001">
    <property type="protein sequence ID" value="GAA1499612.1"/>
    <property type="molecule type" value="Genomic_DNA"/>
</dbReference>
<dbReference type="InterPro" id="IPR011042">
    <property type="entry name" value="6-blade_b-propeller_TolB-like"/>
</dbReference>
<dbReference type="Gene3D" id="2.120.10.30">
    <property type="entry name" value="TolB, C-terminal domain"/>
    <property type="match status" value="1"/>
</dbReference>
<proteinExistence type="predicted"/>
<dbReference type="InterPro" id="IPR012938">
    <property type="entry name" value="Glc/Sorbosone_DH"/>
</dbReference>
<sequence length="417" mass="43937">MGTPVRAGAVALCLLLGVATGCTSDAPAKPPPKNAAPGVTDPTDFGHGPIDPSASGDAKVAVTTIARHLDVPWGLTFLPDGSALVTERRTLRILRIGPGRAANGSLTVTPVTKISEAVSDNEGGLLGIAASPRFAVDQTVYIYYTTAVDNRVARLKFGERPKPIVTGIPRGGIHNGGRLEFGPDGYLYATTGEASRTDAAQQLDDLGGKILRMTTDGKPPPGNPFRGSLVWSYGHRNPEGLDWAADGTMYETEIGEAVWDELNIIVPGGNYGWPLVEGMGTNPKYINPVVTWHPEVGVSADVAVVGDTAVVTCLRGQRVYLVGLDRSLQKEAGSRPPEGGGPDAWGIRWRPGGGVPNKPVEALATKYGRLRTAVRAPDGSVWMTTSNRDGRNPGGPTADDDRILRLALRPLVTPGPR</sequence>
<dbReference type="PROSITE" id="PS51257">
    <property type="entry name" value="PROKAR_LIPOPROTEIN"/>
    <property type="match status" value="1"/>
</dbReference>
<name>A0ABN1ZI86_9ACTN</name>
<feature type="domain" description="Glucose/Sorbosone dehydrogenase" evidence="3">
    <location>
        <begin position="69"/>
        <end position="391"/>
    </location>
</feature>
<evidence type="ECO:0000259" key="3">
    <source>
        <dbReference type="Pfam" id="PF07995"/>
    </source>
</evidence>
<gene>
    <name evidence="4" type="ORF">GCM10009827_002340</name>
</gene>
<protein>
    <submittedName>
        <fullName evidence="4">PQQ-dependent sugar dehydrogenase</fullName>
    </submittedName>
</protein>
<dbReference type="Pfam" id="PF07995">
    <property type="entry name" value="GSDH"/>
    <property type="match status" value="1"/>
</dbReference>
<dbReference type="RefSeq" id="WP_344498519.1">
    <property type="nucleotide sequence ID" value="NZ_BAAAQD010000001.1"/>
</dbReference>
<reference evidence="4 5" key="1">
    <citation type="journal article" date="2019" name="Int. J. Syst. Evol. Microbiol.">
        <title>The Global Catalogue of Microorganisms (GCM) 10K type strain sequencing project: providing services to taxonomists for standard genome sequencing and annotation.</title>
        <authorList>
            <consortium name="The Broad Institute Genomics Platform"/>
            <consortium name="The Broad Institute Genome Sequencing Center for Infectious Disease"/>
            <person name="Wu L."/>
            <person name="Ma J."/>
        </authorList>
    </citation>
    <scope>NUCLEOTIDE SEQUENCE [LARGE SCALE GENOMIC DNA]</scope>
    <source>
        <strain evidence="4 5">JCM 15933</strain>
    </source>
</reference>
<keyword evidence="2" id="KW-0732">Signal</keyword>
<dbReference type="PANTHER" id="PTHR19328">
    <property type="entry name" value="HEDGEHOG-INTERACTING PROTEIN"/>
    <property type="match status" value="1"/>
</dbReference>
<evidence type="ECO:0000313" key="4">
    <source>
        <dbReference type="EMBL" id="GAA1499612.1"/>
    </source>
</evidence>
<dbReference type="InterPro" id="IPR011041">
    <property type="entry name" value="Quinoprot_gluc/sorb_DH_b-prop"/>
</dbReference>
<comment type="caution">
    <text evidence="4">The sequence shown here is derived from an EMBL/GenBank/DDBJ whole genome shotgun (WGS) entry which is preliminary data.</text>
</comment>
<organism evidence="4 5">
    <name type="scientific">Dactylosporangium maewongense</name>
    <dbReference type="NCBI Taxonomy" id="634393"/>
    <lineage>
        <taxon>Bacteria</taxon>
        <taxon>Bacillati</taxon>
        <taxon>Actinomycetota</taxon>
        <taxon>Actinomycetes</taxon>
        <taxon>Micromonosporales</taxon>
        <taxon>Micromonosporaceae</taxon>
        <taxon>Dactylosporangium</taxon>
    </lineage>
</organism>
<evidence type="ECO:0000313" key="5">
    <source>
        <dbReference type="Proteomes" id="UP001501470"/>
    </source>
</evidence>
<feature type="signal peptide" evidence="2">
    <location>
        <begin position="1"/>
        <end position="28"/>
    </location>
</feature>
<keyword evidence="5" id="KW-1185">Reference proteome</keyword>
<dbReference type="SUPFAM" id="SSF50952">
    <property type="entry name" value="Soluble quinoprotein glucose dehydrogenase"/>
    <property type="match status" value="1"/>
</dbReference>
<feature type="chain" id="PRO_5046727200" evidence="2">
    <location>
        <begin position="29"/>
        <end position="417"/>
    </location>
</feature>
<dbReference type="PANTHER" id="PTHR19328:SF13">
    <property type="entry name" value="HIPL1 PROTEIN"/>
    <property type="match status" value="1"/>
</dbReference>
<evidence type="ECO:0000256" key="2">
    <source>
        <dbReference type="SAM" id="SignalP"/>
    </source>
</evidence>
<dbReference type="Proteomes" id="UP001501470">
    <property type="component" value="Unassembled WGS sequence"/>
</dbReference>